<dbReference type="EMBL" id="RCHS01004043">
    <property type="protein sequence ID" value="RMX38144.1"/>
    <property type="molecule type" value="Genomic_DNA"/>
</dbReference>
<proteinExistence type="predicted"/>
<sequence>MKLGKSDDPAFRTIPAKSESAKPTCSIQWIALRVTFNGFLTIAIPMIKHPADVTNAKISDSMPFVSKTEDKNDISQLSEIFFSLFIEPS</sequence>
<reference evidence="1 2" key="1">
    <citation type="journal article" date="2018" name="Sci. Rep.">
        <title>Comparative analysis of the Pocillopora damicornis genome highlights role of immune system in coral evolution.</title>
        <authorList>
            <person name="Cunning R."/>
            <person name="Bay R.A."/>
            <person name="Gillette P."/>
            <person name="Baker A.C."/>
            <person name="Traylor-Knowles N."/>
        </authorList>
    </citation>
    <scope>NUCLEOTIDE SEQUENCE [LARGE SCALE GENOMIC DNA]</scope>
    <source>
        <strain evidence="1">RSMAS</strain>
        <tissue evidence="1">Whole animal</tissue>
    </source>
</reference>
<keyword evidence="2" id="KW-1185">Reference proteome</keyword>
<dbReference type="Proteomes" id="UP000275408">
    <property type="component" value="Unassembled WGS sequence"/>
</dbReference>
<evidence type="ECO:0000313" key="2">
    <source>
        <dbReference type="Proteomes" id="UP000275408"/>
    </source>
</evidence>
<gene>
    <name evidence="1" type="ORF">pdam_00014770</name>
</gene>
<evidence type="ECO:0000313" key="1">
    <source>
        <dbReference type="EMBL" id="RMX38144.1"/>
    </source>
</evidence>
<dbReference type="AlphaFoldDB" id="A0A3M6TA58"/>
<name>A0A3M6TA58_POCDA</name>
<comment type="caution">
    <text evidence="1">The sequence shown here is derived from an EMBL/GenBank/DDBJ whole genome shotgun (WGS) entry which is preliminary data.</text>
</comment>
<protein>
    <submittedName>
        <fullName evidence="1">Uncharacterized protein</fullName>
    </submittedName>
</protein>
<accession>A0A3M6TA58</accession>
<organism evidence="1 2">
    <name type="scientific">Pocillopora damicornis</name>
    <name type="common">Cauliflower coral</name>
    <name type="synonym">Millepora damicornis</name>
    <dbReference type="NCBI Taxonomy" id="46731"/>
    <lineage>
        <taxon>Eukaryota</taxon>
        <taxon>Metazoa</taxon>
        <taxon>Cnidaria</taxon>
        <taxon>Anthozoa</taxon>
        <taxon>Hexacorallia</taxon>
        <taxon>Scleractinia</taxon>
        <taxon>Astrocoeniina</taxon>
        <taxon>Pocilloporidae</taxon>
        <taxon>Pocillopora</taxon>
    </lineage>
</organism>